<keyword evidence="8 10" id="KW-0067">ATP-binding</keyword>
<evidence type="ECO:0000313" key="13">
    <source>
        <dbReference type="EMBL" id="MBN8659517.1"/>
    </source>
</evidence>
<name>A0A8J7PE14_9BACT</name>
<evidence type="ECO:0000256" key="3">
    <source>
        <dbReference type="ARBA" id="ARBA00022679"/>
    </source>
</evidence>
<keyword evidence="7 9" id="KW-0802">TPR repeat</keyword>
<dbReference type="EC" id="2.7.11.1" evidence="1"/>
<evidence type="ECO:0000259" key="12">
    <source>
        <dbReference type="PROSITE" id="PS50011"/>
    </source>
</evidence>
<evidence type="ECO:0000256" key="5">
    <source>
        <dbReference type="ARBA" id="ARBA00022741"/>
    </source>
</evidence>
<dbReference type="SUPFAM" id="SSF56112">
    <property type="entry name" value="Protein kinase-like (PK-like)"/>
    <property type="match status" value="1"/>
</dbReference>
<feature type="repeat" description="TPR" evidence="9">
    <location>
        <begin position="531"/>
        <end position="564"/>
    </location>
</feature>
<evidence type="ECO:0000313" key="14">
    <source>
        <dbReference type="Proteomes" id="UP000664277"/>
    </source>
</evidence>
<dbReference type="PANTHER" id="PTHR43289">
    <property type="entry name" value="MITOGEN-ACTIVATED PROTEIN KINASE KINASE KINASE 20-RELATED"/>
    <property type="match status" value="1"/>
</dbReference>
<dbReference type="InterPro" id="IPR019734">
    <property type="entry name" value="TPR_rpt"/>
</dbReference>
<dbReference type="PROSITE" id="PS50011">
    <property type="entry name" value="PROTEIN_KINASE_DOM"/>
    <property type="match status" value="1"/>
</dbReference>
<dbReference type="InterPro" id="IPR008271">
    <property type="entry name" value="Ser/Thr_kinase_AS"/>
</dbReference>
<dbReference type="PANTHER" id="PTHR43289:SF6">
    <property type="entry name" value="SERINE_THREONINE-PROTEIN KINASE NEKL-3"/>
    <property type="match status" value="1"/>
</dbReference>
<dbReference type="InterPro" id="IPR000719">
    <property type="entry name" value="Prot_kinase_dom"/>
</dbReference>
<keyword evidence="4" id="KW-0677">Repeat</keyword>
<evidence type="ECO:0000256" key="10">
    <source>
        <dbReference type="PROSITE-ProRule" id="PRU10141"/>
    </source>
</evidence>
<dbReference type="SMART" id="SM00028">
    <property type="entry name" value="TPR"/>
    <property type="match status" value="2"/>
</dbReference>
<protein>
    <recommendedName>
        <fullName evidence="1">non-specific serine/threonine protein kinase</fullName>
        <ecNumber evidence="1">2.7.11.1</ecNumber>
    </recommendedName>
</protein>
<keyword evidence="5 10" id="KW-0547">Nucleotide-binding</keyword>
<dbReference type="Pfam" id="PF07719">
    <property type="entry name" value="TPR_2"/>
    <property type="match status" value="1"/>
</dbReference>
<dbReference type="PROSITE" id="PS00107">
    <property type="entry name" value="PROTEIN_KINASE_ATP"/>
    <property type="match status" value="1"/>
</dbReference>
<keyword evidence="11" id="KW-0812">Transmembrane</keyword>
<reference evidence="13" key="1">
    <citation type="submission" date="2021-02" db="EMBL/GenBank/DDBJ databases">
        <title>Genome-Resolved Metagenomics of a Microbial Community Performing Photosynthetic Biological Nutrient Removal.</title>
        <authorList>
            <person name="Mcdaniel E.A."/>
        </authorList>
    </citation>
    <scope>NUCLEOTIDE SEQUENCE</scope>
    <source>
        <strain evidence="13">UWPOB_OBS1</strain>
    </source>
</reference>
<dbReference type="PROSITE" id="PS00108">
    <property type="entry name" value="PROTEIN_KINASE_ST"/>
    <property type="match status" value="1"/>
</dbReference>
<dbReference type="Gene3D" id="1.25.40.10">
    <property type="entry name" value="Tetratricopeptide repeat domain"/>
    <property type="match status" value="1"/>
</dbReference>
<evidence type="ECO:0000256" key="8">
    <source>
        <dbReference type="ARBA" id="ARBA00022840"/>
    </source>
</evidence>
<dbReference type="Pfam" id="PF00069">
    <property type="entry name" value="Pkinase"/>
    <property type="match status" value="1"/>
</dbReference>
<evidence type="ECO:0000256" key="1">
    <source>
        <dbReference type="ARBA" id="ARBA00012513"/>
    </source>
</evidence>
<dbReference type="InterPro" id="IPR013105">
    <property type="entry name" value="TPR_2"/>
</dbReference>
<dbReference type="PROSITE" id="PS50005">
    <property type="entry name" value="TPR"/>
    <property type="match status" value="1"/>
</dbReference>
<feature type="domain" description="Protein kinase" evidence="12">
    <location>
        <begin position="53"/>
        <end position="327"/>
    </location>
</feature>
<dbReference type="GO" id="GO:0005524">
    <property type="term" value="F:ATP binding"/>
    <property type="evidence" value="ECO:0007669"/>
    <property type="project" value="UniProtKB-UniRule"/>
</dbReference>
<keyword evidence="2 13" id="KW-0723">Serine/threonine-protein kinase</keyword>
<dbReference type="FunFam" id="1.10.510.10:FF:000021">
    <property type="entry name" value="Serine/threonine protein kinase"/>
    <property type="match status" value="1"/>
</dbReference>
<dbReference type="InterPro" id="IPR011990">
    <property type="entry name" value="TPR-like_helical_dom_sf"/>
</dbReference>
<dbReference type="SMART" id="SM00220">
    <property type="entry name" value="S_TKc"/>
    <property type="match status" value="1"/>
</dbReference>
<dbReference type="EMBL" id="JAFLCK010000004">
    <property type="protein sequence ID" value="MBN8659517.1"/>
    <property type="molecule type" value="Genomic_DNA"/>
</dbReference>
<dbReference type="AlphaFoldDB" id="A0A8J7PE14"/>
<evidence type="ECO:0000256" key="11">
    <source>
        <dbReference type="SAM" id="Phobius"/>
    </source>
</evidence>
<sequence>MDEQELQNDVTLVSVPTENGSLHTEDFSQTVGESKKKDPAAVIAAIGPIGANFEILGMLGEGAMGVVLKARHLLLDKIVAIKVLKEEFSRQSKIFLRFQQEARTTSQLSHENIAMVHDFGLTDTGHPFIVMDFVEGQTLDDLLDDLYDQKEAISEDEAIDVFKQVSKALIHAHEKGVVHRDLKPSNIILQKRTNGAWLVKVVDFGIAKVLTEDQSSPKLTQTGEIFGTPLYMSPEQCQGQAIDHRTDIYSLGCLMYEVLTGKPPFAGDSTFALLLAQVSQAPKPFKEIDKNLEISDALERIVFHAMEKSPEDRYQSATALLAELESLAKAGAVIPASKLYSQPKQQKRRRLVLFGVLATALFSTAMVAFLALPHFNFKKPEQYPWSQTVNEAMQLRSIDASAAEAGLRRALTMAQEAGAKPTLLADIKYEIAVLLFIRRSDDPEAYKLFKYVAEVEPQDTLRYTNTLDYLSRAEIGEAVRLELSAKKSNDSEQNKELLQKAAKLRSDAIDHATKAVEIKIRLSGAENSYVENARRTRGLVLYANGRFQEAEDEFKRALEIAKKLNMDDAEAGMYRNLAKCSASMERFDEAKNYYQMSIEKYKAVFGPDSPIVDEVRKEYRKLHRKLKRADSDN</sequence>
<dbReference type="Gene3D" id="3.30.200.20">
    <property type="entry name" value="Phosphorylase Kinase, domain 1"/>
    <property type="match status" value="1"/>
</dbReference>
<organism evidence="13 14">
    <name type="scientific">Candidatus Obscuribacter phosphatis</name>
    <dbReference type="NCBI Taxonomy" id="1906157"/>
    <lineage>
        <taxon>Bacteria</taxon>
        <taxon>Bacillati</taxon>
        <taxon>Candidatus Melainabacteria</taxon>
        <taxon>Candidatus Obscuribacterales</taxon>
        <taxon>Candidatus Obscuribacteraceae</taxon>
        <taxon>Candidatus Obscuribacter</taxon>
    </lineage>
</organism>
<keyword evidence="11" id="KW-0472">Membrane</keyword>
<dbReference type="CDD" id="cd14014">
    <property type="entry name" value="STKc_PknB_like"/>
    <property type="match status" value="1"/>
</dbReference>
<evidence type="ECO:0000256" key="9">
    <source>
        <dbReference type="PROSITE-ProRule" id="PRU00339"/>
    </source>
</evidence>
<evidence type="ECO:0000256" key="7">
    <source>
        <dbReference type="ARBA" id="ARBA00022803"/>
    </source>
</evidence>
<keyword evidence="6 13" id="KW-0418">Kinase</keyword>
<dbReference type="Pfam" id="PF13374">
    <property type="entry name" value="TPR_10"/>
    <property type="match status" value="1"/>
</dbReference>
<dbReference type="InterPro" id="IPR011009">
    <property type="entry name" value="Kinase-like_dom_sf"/>
</dbReference>
<evidence type="ECO:0000256" key="2">
    <source>
        <dbReference type="ARBA" id="ARBA00022527"/>
    </source>
</evidence>
<feature type="transmembrane region" description="Helical" evidence="11">
    <location>
        <begin position="351"/>
        <end position="372"/>
    </location>
</feature>
<comment type="caution">
    <text evidence="13">The sequence shown here is derived from an EMBL/GenBank/DDBJ whole genome shotgun (WGS) entry which is preliminary data.</text>
</comment>
<proteinExistence type="predicted"/>
<dbReference type="Gene3D" id="1.10.510.10">
    <property type="entry name" value="Transferase(Phosphotransferase) domain 1"/>
    <property type="match status" value="1"/>
</dbReference>
<dbReference type="Proteomes" id="UP000664277">
    <property type="component" value="Unassembled WGS sequence"/>
</dbReference>
<keyword evidence="11" id="KW-1133">Transmembrane helix</keyword>
<accession>A0A8J7PE14</accession>
<feature type="binding site" evidence="10">
    <location>
        <position position="82"/>
    </location>
    <ligand>
        <name>ATP</name>
        <dbReference type="ChEBI" id="CHEBI:30616"/>
    </ligand>
</feature>
<keyword evidence="3" id="KW-0808">Transferase</keyword>
<gene>
    <name evidence="13" type="ORF">J0M35_04085</name>
</gene>
<evidence type="ECO:0000256" key="4">
    <source>
        <dbReference type="ARBA" id="ARBA00022737"/>
    </source>
</evidence>
<evidence type="ECO:0000256" key="6">
    <source>
        <dbReference type="ARBA" id="ARBA00022777"/>
    </source>
</evidence>
<dbReference type="GO" id="GO:0004674">
    <property type="term" value="F:protein serine/threonine kinase activity"/>
    <property type="evidence" value="ECO:0007669"/>
    <property type="project" value="UniProtKB-KW"/>
</dbReference>
<dbReference type="InterPro" id="IPR017441">
    <property type="entry name" value="Protein_kinase_ATP_BS"/>
</dbReference>
<dbReference type="SUPFAM" id="SSF48452">
    <property type="entry name" value="TPR-like"/>
    <property type="match status" value="1"/>
</dbReference>